<evidence type="ECO:0000313" key="2">
    <source>
        <dbReference type="EMBL" id="KAJ6979483.1"/>
    </source>
</evidence>
<name>A0AAD6M5R2_9ROSI</name>
<comment type="caution">
    <text evidence="2">The sequence shown here is derived from an EMBL/GenBank/DDBJ whole genome shotgun (WGS) entry which is preliminary data.</text>
</comment>
<dbReference type="CDD" id="cd01650">
    <property type="entry name" value="RT_nLTR_like"/>
    <property type="match status" value="1"/>
</dbReference>
<sequence>MWSNHPSFLELVAEAWQLDTHGSPMFTLCKRLKHLKRPLRDLNKFHFSHISERVARAEAALDDHMHNSNLQAIDKQLRKSLLQIKECERQYFSQKLKSKFLKECDSGTSFFHSLMNQRHCQNFIPAIQRMDGSLTSSSAEVGAAFVDFYGHLLATPKVTAPIELDVIQQGTYIDVASHACLLAPVSDLDIKNALFDIDDGKAPGPDGYSSCFFKKSWAVIHEDFYIAVRDFFQTGAMLKQINHSIIALIPKSANTSSASDFRPISCCNVIYKVIAKLLAARLSQALAPIISPMQNAFLGGRLMTDNIHLLQELLRNYGRKRTSPRCMMKIDFKKAFDSVQWPFLHQLLLLLGFPSRFVHLIMQCVETASYFVAVNGSIYGFFSGEKWSSARGSSIPLPFSGLHGILLKNVMQSFLISWISVPP</sequence>
<dbReference type="InterPro" id="IPR043502">
    <property type="entry name" value="DNA/RNA_pol_sf"/>
</dbReference>
<gene>
    <name evidence="2" type="ORF">NC653_027590</name>
</gene>
<dbReference type="AlphaFoldDB" id="A0AAD6M5R2"/>
<dbReference type="SUPFAM" id="SSF56672">
    <property type="entry name" value="DNA/RNA polymerases"/>
    <property type="match status" value="1"/>
</dbReference>
<dbReference type="Pfam" id="PF00078">
    <property type="entry name" value="RVT_1"/>
    <property type="match status" value="1"/>
</dbReference>
<feature type="domain" description="Reverse transcriptase" evidence="1">
    <location>
        <begin position="249"/>
        <end position="371"/>
    </location>
</feature>
<organism evidence="2 3">
    <name type="scientific">Populus alba x Populus x berolinensis</name>
    <dbReference type="NCBI Taxonomy" id="444605"/>
    <lineage>
        <taxon>Eukaryota</taxon>
        <taxon>Viridiplantae</taxon>
        <taxon>Streptophyta</taxon>
        <taxon>Embryophyta</taxon>
        <taxon>Tracheophyta</taxon>
        <taxon>Spermatophyta</taxon>
        <taxon>Magnoliopsida</taxon>
        <taxon>eudicotyledons</taxon>
        <taxon>Gunneridae</taxon>
        <taxon>Pentapetalae</taxon>
        <taxon>rosids</taxon>
        <taxon>fabids</taxon>
        <taxon>Malpighiales</taxon>
        <taxon>Salicaceae</taxon>
        <taxon>Saliceae</taxon>
        <taxon>Populus</taxon>
    </lineage>
</organism>
<dbReference type="InterPro" id="IPR000477">
    <property type="entry name" value="RT_dom"/>
</dbReference>
<keyword evidence="3" id="KW-1185">Reference proteome</keyword>
<dbReference type="EMBL" id="JAQIZT010000011">
    <property type="protein sequence ID" value="KAJ6979483.1"/>
    <property type="molecule type" value="Genomic_DNA"/>
</dbReference>
<evidence type="ECO:0000259" key="1">
    <source>
        <dbReference type="Pfam" id="PF00078"/>
    </source>
</evidence>
<dbReference type="PANTHER" id="PTHR46890:SF48">
    <property type="entry name" value="RNA-DIRECTED DNA POLYMERASE"/>
    <property type="match status" value="1"/>
</dbReference>
<evidence type="ECO:0000313" key="3">
    <source>
        <dbReference type="Proteomes" id="UP001164929"/>
    </source>
</evidence>
<proteinExistence type="predicted"/>
<dbReference type="PANTHER" id="PTHR46890">
    <property type="entry name" value="NON-LTR RETROLELEMENT REVERSE TRANSCRIPTASE-LIKE PROTEIN-RELATED"/>
    <property type="match status" value="1"/>
</dbReference>
<dbReference type="InterPro" id="IPR052343">
    <property type="entry name" value="Retrotransposon-Effector_Assoc"/>
</dbReference>
<dbReference type="Proteomes" id="UP001164929">
    <property type="component" value="Chromosome 11"/>
</dbReference>
<protein>
    <recommendedName>
        <fullName evidence="1">Reverse transcriptase domain-containing protein</fullName>
    </recommendedName>
</protein>
<accession>A0AAD6M5R2</accession>
<reference evidence="2" key="1">
    <citation type="journal article" date="2023" name="Mol. Ecol. Resour.">
        <title>Chromosome-level genome assembly of a triploid poplar Populus alba 'Berolinensis'.</title>
        <authorList>
            <person name="Chen S."/>
            <person name="Yu Y."/>
            <person name="Wang X."/>
            <person name="Wang S."/>
            <person name="Zhang T."/>
            <person name="Zhou Y."/>
            <person name="He R."/>
            <person name="Meng N."/>
            <person name="Wang Y."/>
            <person name="Liu W."/>
            <person name="Liu Z."/>
            <person name="Liu J."/>
            <person name="Guo Q."/>
            <person name="Huang H."/>
            <person name="Sederoff R.R."/>
            <person name="Wang G."/>
            <person name="Qu G."/>
            <person name="Chen S."/>
        </authorList>
    </citation>
    <scope>NUCLEOTIDE SEQUENCE</scope>
    <source>
        <strain evidence="2">SC-2020</strain>
    </source>
</reference>